<protein>
    <submittedName>
        <fullName evidence="3">Helix-turn-helix domain-containing protein</fullName>
    </submittedName>
</protein>
<dbReference type="SUPFAM" id="SSF47413">
    <property type="entry name" value="lambda repressor-like DNA-binding domains"/>
    <property type="match status" value="1"/>
</dbReference>
<dbReference type="Gene3D" id="1.10.260.40">
    <property type="entry name" value="lambda repressor-like DNA-binding domains"/>
    <property type="match status" value="1"/>
</dbReference>
<dbReference type="PROSITE" id="PS50943">
    <property type="entry name" value="HTH_CROC1"/>
    <property type="match status" value="1"/>
</dbReference>
<comment type="caution">
    <text evidence="3">The sequence shown here is derived from an EMBL/GenBank/DDBJ whole genome shotgun (WGS) entry which is preliminary data.</text>
</comment>
<name>A0ABV6YD16_9HYPH</name>
<dbReference type="InterPro" id="IPR001387">
    <property type="entry name" value="Cro/C1-type_HTH"/>
</dbReference>
<reference evidence="3 4" key="1">
    <citation type="submission" date="2024-09" db="EMBL/GenBank/DDBJ databases">
        <title>Nodulacao em especies de Leguminosae Basais da Amazonia e Caracterizacao dos Rizobios e Bacterias Associadas aos Nodulos.</title>
        <authorList>
            <person name="Jambeiro I.C.A."/>
            <person name="Lopes I.S."/>
            <person name="Aguiar E.R.G.R."/>
            <person name="Santos A.F.J."/>
            <person name="Dos Santos J.M.F."/>
            <person name="Gross E."/>
        </authorList>
    </citation>
    <scope>NUCLEOTIDE SEQUENCE [LARGE SCALE GENOMIC DNA]</scope>
    <source>
        <strain evidence="3 4">BRUESC1165</strain>
    </source>
</reference>
<dbReference type="RefSeq" id="WP_377030880.1">
    <property type="nucleotide sequence ID" value="NZ_JBHOMY010000082.1"/>
</dbReference>
<evidence type="ECO:0000256" key="1">
    <source>
        <dbReference type="SAM" id="MobiDB-lite"/>
    </source>
</evidence>
<dbReference type="SMART" id="SM00530">
    <property type="entry name" value="HTH_XRE"/>
    <property type="match status" value="1"/>
</dbReference>
<gene>
    <name evidence="3" type="ORF">ACETIH_21020</name>
</gene>
<evidence type="ECO:0000313" key="3">
    <source>
        <dbReference type="EMBL" id="MFC1459139.1"/>
    </source>
</evidence>
<accession>A0ABV6YD16</accession>
<keyword evidence="4" id="KW-1185">Reference proteome</keyword>
<dbReference type="Proteomes" id="UP001593940">
    <property type="component" value="Unassembled WGS sequence"/>
</dbReference>
<feature type="domain" description="HTH cro/C1-type" evidence="2">
    <location>
        <begin position="11"/>
        <end position="66"/>
    </location>
</feature>
<dbReference type="EMBL" id="JBHOMY010000082">
    <property type="protein sequence ID" value="MFC1459139.1"/>
    <property type="molecule type" value="Genomic_DNA"/>
</dbReference>
<organism evidence="3 4">
    <name type="scientific">Microvirga arabica</name>
    <dbReference type="NCBI Taxonomy" id="1128671"/>
    <lineage>
        <taxon>Bacteria</taxon>
        <taxon>Pseudomonadati</taxon>
        <taxon>Pseudomonadota</taxon>
        <taxon>Alphaproteobacteria</taxon>
        <taxon>Hyphomicrobiales</taxon>
        <taxon>Methylobacteriaceae</taxon>
        <taxon>Microvirga</taxon>
    </lineage>
</organism>
<feature type="region of interest" description="Disordered" evidence="1">
    <location>
        <begin position="73"/>
        <end position="100"/>
    </location>
</feature>
<evidence type="ECO:0000259" key="2">
    <source>
        <dbReference type="PROSITE" id="PS50943"/>
    </source>
</evidence>
<sequence>MHERPITPAQLRAGRALLGLSQAKLAEQAGLSVEAITGAEADGKAGASAAMMAALQAALERQGVIFVAADGGEGPGVRLRPVGAPDEGLRPDQLTSDNDI</sequence>
<dbReference type="Pfam" id="PF01381">
    <property type="entry name" value="HTH_3"/>
    <property type="match status" value="1"/>
</dbReference>
<proteinExistence type="predicted"/>
<dbReference type="InterPro" id="IPR010982">
    <property type="entry name" value="Lambda_DNA-bd_dom_sf"/>
</dbReference>
<evidence type="ECO:0000313" key="4">
    <source>
        <dbReference type="Proteomes" id="UP001593940"/>
    </source>
</evidence>